<evidence type="ECO:0000313" key="3">
    <source>
        <dbReference type="Proteomes" id="UP000006562"/>
    </source>
</evidence>
<dbReference type="Pfam" id="PF07252">
    <property type="entry name" value="DUF1433"/>
    <property type="match status" value="1"/>
</dbReference>
<evidence type="ECO:0008006" key="4">
    <source>
        <dbReference type="Google" id="ProtNLM"/>
    </source>
</evidence>
<evidence type="ECO:0000313" key="2">
    <source>
        <dbReference type="EMBL" id="CBI44428.1"/>
    </source>
</evidence>
<dbReference type="RefSeq" id="WP_013353706.1">
    <property type="nucleotide sequence ID" value="NC_014551.1"/>
</dbReference>
<dbReference type="EMBL" id="FN597644">
    <property type="protein sequence ID" value="CBI44428.1"/>
    <property type="molecule type" value="Genomic_DNA"/>
</dbReference>
<feature type="transmembrane region" description="Helical" evidence="1">
    <location>
        <begin position="6"/>
        <end position="24"/>
    </location>
</feature>
<evidence type="ECO:0000256" key="1">
    <source>
        <dbReference type="SAM" id="Phobius"/>
    </source>
</evidence>
<protein>
    <recommendedName>
        <fullName evidence="4">DUF1433 domain-containing protein</fullName>
    </recommendedName>
</protein>
<dbReference type="InterPro" id="IPR009881">
    <property type="entry name" value="DUF1433"/>
</dbReference>
<proteinExistence type="predicted"/>
<reference evidence="3" key="2">
    <citation type="journal article" date="2011" name="J. Biotechnol.">
        <title>Genome sequence of B. amyloliquefaciens type strain DSM7(T) reveals differences to plant-associated B. amyloliquefaciens FZB42.</title>
        <authorList>
            <person name="Ruckert C."/>
            <person name="Blom J."/>
            <person name="Chen X."/>
            <person name="Reva O."/>
            <person name="Borriss R."/>
        </authorList>
    </citation>
    <scope>NUCLEOTIDE SEQUENCE [LARGE SCALE GENOMIC DNA]</scope>
    <source>
        <strain evidence="3">DSM 7</strain>
    </source>
</reference>
<keyword evidence="1" id="KW-1133">Transmembrane helix</keyword>
<keyword evidence="1" id="KW-0472">Membrane</keyword>
<gene>
    <name evidence="2" type="primary">RBAM_031780</name>
    <name evidence="2" type="ordered locus">BAMF_3302</name>
</gene>
<sequence>MRKYIIILIVIIIAVGGFFVKHQYDKHKNEEKLVNEAQDHMKNYLKKDYKNVQEVHFSKDYNIDPTGGVEVSGYINNNKEKEFSGIYDPTNKEIGISVVNAEER</sequence>
<name>A0A9P1JK86_BACAS</name>
<keyword evidence="1" id="KW-0812">Transmembrane</keyword>
<dbReference type="Gene3D" id="3.10.450.130">
    <property type="entry name" value="folded 79 residue fragment of lin0334 like domains"/>
    <property type="match status" value="1"/>
</dbReference>
<organism evidence="2 3">
    <name type="scientific">Bacillus amyloliquefaciens (strain ATCC 23350 / DSM 7 / BCRC 11601 / CCUG 28519 / NBRC 15535 / NRRL B-14393 / F)</name>
    <dbReference type="NCBI Taxonomy" id="692420"/>
    <lineage>
        <taxon>Bacteria</taxon>
        <taxon>Bacillati</taxon>
        <taxon>Bacillota</taxon>
        <taxon>Bacilli</taxon>
        <taxon>Bacillales</taxon>
        <taxon>Bacillaceae</taxon>
        <taxon>Bacillus</taxon>
        <taxon>Bacillus amyloliquefaciens group</taxon>
    </lineage>
</organism>
<dbReference type="KEGG" id="bao:BAMF_3302"/>
<accession>A0A9P1JK86</accession>
<dbReference type="Proteomes" id="UP000006562">
    <property type="component" value="Chromosome"/>
</dbReference>
<reference evidence="2 3" key="1">
    <citation type="journal article" date="2011" name="Int. J. Syst. Evol. Microbiol.">
        <title>Relationship of Bacillus amyloliquefaciens clades associated with strains DSM 7T and FZB42T: a proposal for Bacillus amyloliquefaciens subsp. amyloliquefaciens subsp. nov. and Bacillus amyloliquefaciens subsp. plantarum subsp. nov. based on complete genome sequence comparisons.</title>
        <authorList>
            <person name="Borriss R."/>
            <person name="Chen X.H."/>
            <person name="Rueckert C."/>
            <person name="Blom J."/>
            <person name="Becker A."/>
            <person name="Baumgarth B."/>
            <person name="Fan B."/>
            <person name="Pukall R."/>
            <person name="Schumann P."/>
            <person name="Sproer C."/>
            <person name="Junge H."/>
            <person name="Vater J."/>
            <person name="Puhler A."/>
            <person name="Klenk H.P."/>
        </authorList>
    </citation>
    <scope>NUCLEOTIDE SEQUENCE [LARGE SCALE GENOMIC DNA]</scope>
    <source>
        <strain evidence="3">DSM 7</strain>
    </source>
</reference>
<keyword evidence="3" id="KW-1185">Reference proteome</keyword>
<dbReference type="AlphaFoldDB" id="A0A9P1JK86"/>